<reference evidence="9 10" key="1">
    <citation type="journal article" date="2004" name="Nature">
        <title>Genome sequence of the ultrasmall unicellular red alga Cyanidioschyzon merolae 10D.</title>
        <authorList>
            <person name="Matsuzaki M."/>
            <person name="Misumi O."/>
            <person name="Shin-i T."/>
            <person name="Maruyama S."/>
            <person name="Takahara M."/>
            <person name="Miyagishima S."/>
            <person name="Mori T."/>
            <person name="Nishida K."/>
            <person name="Yagisawa F."/>
            <person name="Nishida K."/>
            <person name="Yoshida Y."/>
            <person name="Nishimura Y."/>
            <person name="Nakao S."/>
            <person name="Kobayashi T."/>
            <person name="Momoyama Y."/>
            <person name="Higashiyama T."/>
            <person name="Minoda A."/>
            <person name="Sano M."/>
            <person name="Nomoto H."/>
            <person name="Oishi K."/>
            <person name="Hayashi H."/>
            <person name="Ohta F."/>
            <person name="Nishizaka S."/>
            <person name="Haga S."/>
            <person name="Miura S."/>
            <person name="Morishita T."/>
            <person name="Kabeya Y."/>
            <person name="Terasawa K."/>
            <person name="Suzuki Y."/>
            <person name="Ishii Y."/>
            <person name="Asakawa S."/>
            <person name="Takano H."/>
            <person name="Ohta N."/>
            <person name="Kuroiwa H."/>
            <person name="Tanaka K."/>
            <person name="Shimizu N."/>
            <person name="Sugano S."/>
            <person name="Sato N."/>
            <person name="Nozaki H."/>
            <person name="Ogasawara N."/>
            <person name="Kohara Y."/>
            <person name="Kuroiwa T."/>
        </authorList>
    </citation>
    <scope>NUCLEOTIDE SEQUENCE [LARGE SCALE GENOMIC DNA]</scope>
    <source>
        <strain evidence="9 10">10D</strain>
    </source>
</reference>
<dbReference type="NCBIfam" id="NF041874">
    <property type="entry name" value="EPS_EpsC"/>
    <property type="match status" value="1"/>
</dbReference>
<dbReference type="STRING" id="280699.A0A125YVD5"/>
<dbReference type="eggNOG" id="KOG4750">
    <property type="taxonomic scope" value="Eukaryota"/>
</dbReference>
<keyword evidence="4" id="KW-0028">Amino-acid biosynthesis</keyword>
<dbReference type="GO" id="GO:0006535">
    <property type="term" value="P:cysteine biosynthetic process from serine"/>
    <property type="evidence" value="ECO:0007669"/>
    <property type="project" value="InterPro"/>
</dbReference>
<keyword evidence="10" id="KW-1185">Reference proteome</keyword>
<dbReference type="Gene3D" id="2.160.10.10">
    <property type="entry name" value="Hexapeptide repeat proteins"/>
    <property type="match status" value="1"/>
</dbReference>
<evidence type="ECO:0000256" key="5">
    <source>
        <dbReference type="ARBA" id="ARBA00022679"/>
    </source>
</evidence>
<gene>
    <name evidence="9" type="ORF">CYME_CMI299C</name>
</gene>
<dbReference type="GO" id="GO:0005737">
    <property type="term" value="C:cytoplasm"/>
    <property type="evidence" value="ECO:0007669"/>
    <property type="project" value="InterPro"/>
</dbReference>
<keyword evidence="5" id="KW-0808">Transferase</keyword>
<dbReference type="Pfam" id="PF06426">
    <property type="entry name" value="SATase_N"/>
    <property type="match status" value="1"/>
</dbReference>
<evidence type="ECO:0000256" key="3">
    <source>
        <dbReference type="ARBA" id="ARBA00013266"/>
    </source>
</evidence>
<evidence type="ECO:0000256" key="6">
    <source>
        <dbReference type="ARBA" id="ARBA00023315"/>
    </source>
</evidence>
<dbReference type="CDD" id="cd03354">
    <property type="entry name" value="LbH_SAT"/>
    <property type="match status" value="1"/>
</dbReference>
<name>A0A125YVD5_CYAM1</name>
<feature type="region of interest" description="Disordered" evidence="7">
    <location>
        <begin position="357"/>
        <end position="406"/>
    </location>
</feature>
<dbReference type="KEGG" id="cme:CYME_CMI299C"/>
<evidence type="ECO:0000256" key="2">
    <source>
        <dbReference type="ARBA" id="ARBA00007274"/>
    </source>
</evidence>
<dbReference type="GO" id="GO:0009001">
    <property type="term" value="F:serine O-acetyltransferase activity"/>
    <property type="evidence" value="ECO:0007669"/>
    <property type="project" value="UniProtKB-EC"/>
</dbReference>
<evidence type="ECO:0000313" key="10">
    <source>
        <dbReference type="Proteomes" id="UP000007014"/>
    </source>
</evidence>
<feature type="compositionally biased region" description="Polar residues" evidence="7">
    <location>
        <begin position="382"/>
        <end position="406"/>
    </location>
</feature>
<organism evidence="9 10">
    <name type="scientific">Cyanidioschyzon merolae (strain NIES-3377 / 10D)</name>
    <name type="common">Unicellular red alga</name>
    <dbReference type="NCBI Taxonomy" id="280699"/>
    <lineage>
        <taxon>Eukaryota</taxon>
        <taxon>Rhodophyta</taxon>
        <taxon>Bangiophyceae</taxon>
        <taxon>Cyanidiales</taxon>
        <taxon>Cyanidiaceae</taxon>
        <taxon>Cyanidioschyzon</taxon>
    </lineage>
</organism>
<evidence type="ECO:0000256" key="7">
    <source>
        <dbReference type="SAM" id="MobiDB-lite"/>
    </source>
</evidence>
<dbReference type="PROSITE" id="PS00101">
    <property type="entry name" value="HEXAPEP_TRANSFERASES"/>
    <property type="match status" value="1"/>
</dbReference>
<dbReference type="RefSeq" id="XP_005536437.1">
    <property type="nucleotide sequence ID" value="XM_005536380.1"/>
</dbReference>
<dbReference type="UniPathway" id="UPA00136">
    <property type="reaction ID" value="UER00199"/>
</dbReference>
<dbReference type="EC" id="2.3.1.30" evidence="3"/>
<dbReference type="InterPro" id="IPR018357">
    <property type="entry name" value="Hexapep_transf_CS"/>
</dbReference>
<dbReference type="InterPro" id="IPR005881">
    <property type="entry name" value="Ser_O-AcTrfase"/>
</dbReference>
<dbReference type="OMA" id="MPAIALR"/>
<dbReference type="EMBL" id="AP006491">
    <property type="protein sequence ID" value="BAM80151.1"/>
    <property type="molecule type" value="Genomic_DNA"/>
</dbReference>
<protein>
    <recommendedName>
        <fullName evidence="3">serine O-acetyltransferase</fullName>
        <ecNumber evidence="3">2.3.1.30</ecNumber>
    </recommendedName>
</protein>
<dbReference type="Proteomes" id="UP000007014">
    <property type="component" value="Chromosome 9"/>
</dbReference>
<proteinExistence type="inferred from homology"/>
<evidence type="ECO:0000259" key="8">
    <source>
        <dbReference type="SMART" id="SM00971"/>
    </source>
</evidence>
<comment type="pathway">
    <text evidence="1">Amino-acid biosynthesis; L-cysteine biosynthesis; L-cysteine from L-serine: step 1/2.</text>
</comment>
<feature type="domain" description="Serine acetyltransferase N-terminal" evidence="8">
    <location>
        <begin position="115"/>
        <end position="219"/>
    </location>
</feature>
<dbReference type="GeneID" id="16993631"/>
<dbReference type="InterPro" id="IPR053376">
    <property type="entry name" value="Serine_acetyltransferase"/>
</dbReference>
<dbReference type="InterPro" id="IPR011004">
    <property type="entry name" value="Trimer_LpxA-like_sf"/>
</dbReference>
<dbReference type="FunFam" id="2.160.10.10:FF:000002">
    <property type="entry name" value="Serine acetyltransferase"/>
    <property type="match status" value="1"/>
</dbReference>
<dbReference type="PANTHER" id="PTHR42811">
    <property type="entry name" value="SERINE ACETYLTRANSFERASE"/>
    <property type="match status" value="1"/>
</dbReference>
<dbReference type="Gramene" id="CMI299CT">
    <property type="protein sequence ID" value="CMI299CT"/>
    <property type="gene ID" value="CMI299C"/>
</dbReference>
<dbReference type="InterPro" id="IPR010493">
    <property type="entry name" value="Ser_AcTrfase_N"/>
</dbReference>
<dbReference type="OrthoDB" id="25818at2759"/>
<evidence type="ECO:0000313" key="9">
    <source>
        <dbReference type="EMBL" id="BAM80151.1"/>
    </source>
</evidence>
<dbReference type="AlphaFoldDB" id="A0A125YVD5"/>
<sequence length="406" mass="44225">MFSCLTSVAQGNGRLQRTSKQVPLVARRERRHRLAVRTLRPALESSLSRFTEQEQAFPTLKADAKPKTASNSRTAGVPNRLKEEEGACFVEFLRRAVEDCRRNVQAGGHGTEDLVWERVRLEAEAAAREEQLLASFLYATVLNHDTLEACLAFHLANKLASTTLPSTMLNEIIREALEKAPEARYAIRLDLLAVADRDPACTRVIDALLFFKGFHALQTHRVAHWLWSQNRQALAMYLHSQVCKVLQIDIHPAARIGYGVFIDHGTGVVIGETARVGNNVSLLHHVTLGGTGTKLGDRHPRIEDCVLIGAGATILGNITVGYGAMVGACTVLTSDLPPHSTAVGVPARVIGAPRTKAPAFDMDQDPTHCRKRRTAVEHPDGSSHSLPETGTVDVTSTSTNGHALDS</sequence>
<dbReference type="NCBIfam" id="TIGR01172">
    <property type="entry name" value="cysE"/>
    <property type="match status" value="1"/>
</dbReference>
<dbReference type="SUPFAM" id="SSF51161">
    <property type="entry name" value="Trimeric LpxA-like enzymes"/>
    <property type="match status" value="1"/>
</dbReference>
<evidence type="ECO:0000256" key="4">
    <source>
        <dbReference type="ARBA" id="ARBA00022605"/>
    </source>
</evidence>
<evidence type="ECO:0000256" key="1">
    <source>
        <dbReference type="ARBA" id="ARBA00004876"/>
    </source>
</evidence>
<comment type="similarity">
    <text evidence="2">Belongs to the transferase hexapeptide repeat family.</text>
</comment>
<accession>A0A125YVD5</accession>
<dbReference type="InterPro" id="IPR042122">
    <property type="entry name" value="Ser_AcTrfase_N_sf"/>
</dbReference>
<dbReference type="InterPro" id="IPR045304">
    <property type="entry name" value="LbH_SAT"/>
</dbReference>
<keyword evidence="6" id="KW-0012">Acyltransferase</keyword>
<dbReference type="SMART" id="SM00971">
    <property type="entry name" value="SATase_N"/>
    <property type="match status" value="1"/>
</dbReference>
<reference evidence="9 10" key="2">
    <citation type="journal article" date="2007" name="BMC Biol.">
        <title>A 100%-complete sequence reveals unusually simple genomic features in the hot-spring red alga Cyanidioschyzon merolae.</title>
        <authorList>
            <person name="Nozaki H."/>
            <person name="Takano H."/>
            <person name="Misumi O."/>
            <person name="Terasawa K."/>
            <person name="Matsuzaki M."/>
            <person name="Maruyama S."/>
            <person name="Nishida K."/>
            <person name="Yagisawa F."/>
            <person name="Yoshida Y."/>
            <person name="Fujiwara T."/>
            <person name="Takio S."/>
            <person name="Tamura K."/>
            <person name="Chung S.J."/>
            <person name="Nakamura S."/>
            <person name="Kuroiwa H."/>
            <person name="Tanaka K."/>
            <person name="Sato N."/>
            <person name="Kuroiwa T."/>
        </authorList>
    </citation>
    <scope>NUCLEOTIDE SEQUENCE [LARGE SCALE GENOMIC DNA]</scope>
    <source>
        <strain evidence="9 10">10D</strain>
    </source>
</reference>
<dbReference type="Gene3D" id="1.10.3130.10">
    <property type="entry name" value="serine acetyltransferase, domain 1"/>
    <property type="match status" value="1"/>
</dbReference>